<evidence type="ECO:0000313" key="1">
    <source>
        <dbReference type="EMBL" id="SCL34395.1"/>
    </source>
</evidence>
<gene>
    <name evidence="1" type="ORF">GA0074692_3821</name>
</gene>
<keyword evidence="2" id="KW-1185">Reference proteome</keyword>
<sequence>MTSTEWPRTPIGIDARKWVTRSGCRTALAVVHTMASWHRLLDVVGHIEDDPRVQVVYTVAPDVFNQQVRRHLDRIGAFVLPWPQVVREPFDLALAASLGGLHQVHAPLLVMAHGAGHGKRVRPDRRGVVPVAAPPVYGLDAQRLMHDGRVVPTALALAHDDELAVLRRQCPEAVPAAVVVGDPCFDRLIASQPSRERYRQAIGVADDQELVVVSSTWGRDGLFGRWPDLLPLVLQQLPADRFRVAALLHPAVWDAHGHRQVRAWLGDCCAAGLLLPDPAEDWRSLVVAADHLLGDHGSVTAYAAAIGRPMLRLPAPRRVTAPGSPQDVVATGASRLDPRRPLLPQLRSARPVDHRAVTATLTARPGDAANLIGATMYRLLRLSRPGRHRRVEPVPLPRPDRWGAAA</sequence>
<dbReference type="EMBL" id="FMHW01000002">
    <property type="protein sequence ID" value="SCL34395.1"/>
    <property type="molecule type" value="Genomic_DNA"/>
</dbReference>
<evidence type="ECO:0008006" key="3">
    <source>
        <dbReference type="Google" id="ProtNLM"/>
    </source>
</evidence>
<dbReference type="AlphaFoldDB" id="A0A1C6SZ54"/>
<evidence type="ECO:0000313" key="2">
    <source>
        <dbReference type="Proteomes" id="UP000198959"/>
    </source>
</evidence>
<reference evidence="2" key="1">
    <citation type="submission" date="2016-06" db="EMBL/GenBank/DDBJ databases">
        <authorList>
            <person name="Varghese N."/>
            <person name="Submissions Spin"/>
        </authorList>
    </citation>
    <scope>NUCLEOTIDE SEQUENCE [LARGE SCALE GENOMIC DNA]</scope>
    <source>
        <strain evidence="2">DSM 43817</strain>
    </source>
</reference>
<dbReference type="SUPFAM" id="SSF53756">
    <property type="entry name" value="UDP-Glycosyltransferase/glycogen phosphorylase"/>
    <property type="match status" value="1"/>
</dbReference>
<organism evidence="1 2">
    <name type="scientific">Micromonospora pallida</name>
    <dbReference type="NCBI Taxonomy" id="145854"/>
    <lineage>
        <taxon>Bacteria</taxon>
        <taxon>Bacillati</taxon>
        <taxon>Actinomycetota</taxon>
        <taxon>Actinomycetes</taxon>
        <taxon>Micromonosporales</taxon>
        <taxon>Micromonosporaceae</taxon>
        <taxon>Micromonospora</taxon>
    </lineage>
</organism>
<proteinExistence type="predicted"/>
<dbReference type="STRING" id="145854.GA0074692_3821"/>
<dbReference type="Proteomes" id="UP000198959">
    <property type="component" value="Unassembled WGS sequence"/>
</dbReference>
<name>A0A1C6SZ54_9ACTN</name>
<protein>
    <recommendedName>
        <fullName evidence="3">CDP-Glycerol:Poly(Glycerophosphate) glycerophosphotransferase</fullName>
    </recommendedName>
</protein>
<accession>A0A1C6SZ54</accession>